<evidence type="ECO:0000313" key="1">
    <source>
        <dbReference type="EMBL" id="MBO0350226.1"/>
    </source>
</evidence>
<dbReference type="Proteomes" id="UP000664844">
    <property type="component" value="Unassembled WGS sequence"/>
</dbReference>
<sequence>MSRFTADEWCVPHRRHSAIAQQTDGIESNLARFDSPNGSSEQLQRFDARELERLLGPLTKRSG</sequence>
<reference evidence="1 2" key="1">
    <citation type="submission" date="2021-03" db="EMBL/GenBank/DDBJ databases">
        <title>Metabolic Capacity of the Antarctic Cyanobacterium Phormidium pseudopriestleyi that Sustains Oxygenic Photosynthesis in the Presence of Hydrogen Sulfide.</title>
        <authorList>
            <person name="Lumian J.E."/>
            <person name="Jungblut A.D."/>
            <person name="Dillon M.L."/>
            <person name="Hawes I."/>
            <person name="Doran P.T."/>
            <person name="Mackey T.J."/>
            <person name="Dick G.J."/>
            <person name="Grettenberger C.L."/>
            <person name="Sumner D.Y."/>
        </authorList>
    </citation>
    <scope>NUCLEOTIDE SEQUENCE [LARGE SCALE GENOMIC DNA]</scope>
    <source>
        <strain evidence="1 2">FRX01</strain>
    </source>
</reference>
<dbReference type="RefSeq" id="WP_207088712.1">
    <property type="nucleotide sequence ID" value="NZ_JAFLQW010000375.1"/>
</dbReference>
<name>A0ABS3FSZ3_9CYAN</name>
<evidence type="ECO:0000313" key="2">
    <source>
        <dbReference type="Proteomes" id="UP000664844"/>
    </source>
</evidence>
<proteinExistence type="predicted"/>
<gene>
    <name evidence="1" type="ORF">J0895_14115</name>
</gene>
<organism evidence="1 2">
    <name type="scientific">Phormidium pseudopriestleyi FRX01</name>
    <dbReference type="NCBI Taxonomy" id="1759528"/>
    <lineage>
        <taxon>Bacteria</taxon>
        <taxon>Bacillati</taxon>
        <taxon>Cyanobacteriota</taxon>
        <taxon>Cyanophyceae</taxon>
        <taxon>Oscillatoriophycideae</taxon>
        <taxon>Oscillatoriales</taxon>
        <taxon>Oscillatoriaceae</taxon>
        <taxon>Phormidium</taxon>
    </lineage>
</organism>
<protein>
    <submittedName>
        <fullName evidence="1">Uncharacterized protein</fullName>
    </submittedName>
</protein>
<comment type="caution">
    <text evidence="1">The sequence shown here is derived from an EMBL/GenBank/DDBJ whole genome shotgun (WGS) entry which is preliminary data.</text>
</comment>
<dbReference type="EMBL" id="JAFLQW010000375">
    <property type="protein sequence ID" value="MBO0350226.1"/>
    <property type="molecule type" value="Genomic_DNA"/>
</dbReference>
<keyword evidence="2" id="KW-1185">Reference proteome</keyword>
<accession>A0ABS3FSZ3</accession>